<evidence type="ECO:0000313" key="3">
    <source>
        <dbReference type="EMBL" id="QCW83894.1"/>
    </source>
</evidence>
<dbReference type="OrthoDB" id="9803927at2"/>
<dbReference type="Gene3D" id="3.60.21.10">
    <property type="match status" value="1"/>
</dbReference>
<reference evidence="4" key="1">
    <citation type="journal article" date="2019" name="J. Bacteriol.">
        <title>A Mutagenic Screen Identifies a TonB-Dependent Receptor Required for the Lanthanide Metal Switch in the Type I Methanotroph 'Methylotuvimicrobium buryatense' 5GB1C.</title>
        <authorList>
            <person name="Groom J.D."/>
            <person name="Ford S.M."/>
            <person name="Pesesky M.W."/>
            <person name="Lidstrom M.E."/>
        </authorList>
    </citation>
    <scope>NUCLEOTIDE SEQUENCE [LARGE SCALE GENOMIC DNA]</scope>
    <source>
        <strain evidence="4">5GB1C</strain>
    </source>
</reference>
<keyword evidence="1" id="KW-0547">Nucleotide-binding</keyword>
<evidence type="ECO:0000256" key="1">
    <source>
        <dbReference type="RuleBase" id="RU362119"/>
    </source>
</evidence>
<dbReference type="InterPro" id="IPR029052">
    <property type="entry name" value="Metallo-depent_PP-like"/>
</dbReference>
<keyword evidence="4" id="KW-1185">Reference proteome</keyword>
<dbReference type="EMBL" id="CP035467">
    <property type="protein sequence ID" value="QCW83894.1"/>
    <property type="molecule type" value="Genomic_DNA"/>
</dbReference>
<feature type="domain" description="5'-Nucleotidase C-terminal" evidence="2">
    <location>
        <begin position="405"/>
        <end position="534"/>
    </location>
</feature>
<dbReference type="InterPro" id="IPR030998">
    <property type="entry name" value="Thiosulf_SoxB"/>
</dbReference>
<dbReference type="Pfam" id="PF02872">
    <property type="entry name" value="5_nucleotid_C"/>
    <property type="match status" value="1"/>
</dbReference>
<evidence type="ECO:0000313" key="4">
    <source>
        <dbReference type="Proteomes" id="UP000305881"/>
    </source>
</evidence>
<dbReference type="PRINTS" id="PR01607">
    <property type="entry name" value="APYRASEFAMLY"/>
</dbReference>
<dbReference type="GO" id="GO:0000166">
    <property type="term" value="F:nucleotide binding"/>
    <property type="evidence" value="ECO:0007669"/>
    <property type="project" value="UniProtKB-KW"/>
</dbReference>
<dbReference type="Proteomes" id="UP000305881">
    <property type="component" value="Chromosome"/>
</dbReference>
<sequence length="559" mass="61967">MNLSRREFLQALTITLLSSNCSTQRRFGDFDIEGLYSAQSFGNVRLLHFTDCHAQLLPVYYREPSNILTAGERHGHAVPLSGQALVDYYRIKSGSPEAYAFTHLHFIELAEIYGKMGGFAHLATLIELLRGESGPGNTLLLDGGDSWQGSATALWTQGRDMVAACNLLGVDVMTGHWEFTYGSKRVLENLKQFNGEFAAQNIALTDAARFDSDDDNPAVFKPYVIKTLQHARVAVIGQAFPYTPIANPKRFVPDWQFGIQEHNLQAVIDQIKTDKAADVIVLLSHNGLDVDLKLASRVSRLDIILGGHTHDALPKPILIDNSGGKTWVSNAGSHGKFLAVLDLDVGKGRLKGLNYRLLPIFSNLLPPDPKMQKLIETVRNPYIDQLAYPLATADRLLYRRDRFHGTFDQLILDALLEVSGAEIAMSPGFRWGNTLLPGQTITLEDVMNHTAITYPETYMRSLLGREIKAILEDIADNLFNKDPYYRQGGDMVRVGGFRFNCDPNAEVGRRISGLRMPDGKTLDADKTYKVAGWAGVGEPSSGKTVWEVVVEYLGKSGER</sequence>
<dbReference type="Gene3D" id="3.90.780.10">
    <property type="entry name" value="5'-Nucleotidase, C-terminal domain"/>
    <property type="match status" value="1"/>
</dbReference>
<dbReference type="InterPro" id="IPR008334">
    <property type="entry name" value="5'-Nucleotdase_C"/>
</dbReference>
<dbReference type="RefSeq" id="WP_017842264.1">
    <property type="nucleotide sequence ID" value="NZ_CP035467.1"/>
</dbReference>
<dbReference type="InterPro" id="IPR006179">
    <property type="entry name" value="5_nucleotidase/apyrase"/>
</dbReference>
<organism evidence="3 4">
    <name type="scientific">Methylotuvimicrobium buryatense</name>
    <name type="common">Methylomicrobium buryatense</name>
    <dbReference type="NCBI Taxonomy" id="95641"/>
    <lineage>
        <taxon>Bacteria</taxon>
        <taxon>Pseudomonadati</taxon>
        <taxon>Pseudomonadota</taxon>
        <taxon>Gammaproteobacteria</taxon>
        <taxon>Methylococcales</taxon>
        <taxon>Methylococcaceae</taxon>
        <taxon>Methylotuvimicrobium</taxon>
    </lineage>
</organism>
<dbReference type="KEGG" id="mbur:EQU24_17835"/>
<accession>A0A4P9UR06</accession>
<dbReference type="InterPro" id="IPR036907">
    <property type="entry name" value="5'-Nucleotdase_C_sf"/>
</dbReference>
<dbReference type="CDD" id="cd07411">
    <property type="entry name" value="MPP_SoxB_N"/>
    <property type="match status" value="1"/>
</dbReference>
<dbReference type="SUPFAM" id="SSF55816">
    <property type="entry name" value="5'-nucleotidase (syn. UDP-sugar hydrolase), C-terminal domain"/>
    <property type="match status" value="1"/>
</dbReference>
<dbReference type="PANTHER" id="PTHR11575">
    <property type="entry name" value="5'-NUCLEOTIDASE-RELATED"/>
    <property type="match status" value="1"/>
</dbReference>
<dbReference type="AlphaFoldDB" id="A0A4P9UR06"/>
<name>A0A4P9UR06_METBY</name>
<evidence type="ECO:0000259" key="2">
    <source>
        <dbReference type="Pfam" id="PF02872"/>
    </source>
</evidence>
<proteinExistence type="inferred from homology"/>
<gene>
    <name evidence="3" type="primary">soxB</name>
    <name evidence="3" type="ORF">EQU24_17835</name>
</gene>
<keyword evidence="1" id="KW-0378">Hydrolase</keyword>
<dbReference type="GO" id="GO:0009166">
    <property type="term" value="P:nucleotide catabolic process"/>
    <property type="evidence" value="ECO:0007669"/>
    <property type="project" value="InterPro"/>
</dbReference>
<dbReference type="InterPro" id="IPR041829">
    <property type="entry name" value="SoxB_N"/>
</dbReference>
<dbReference type="PANTHER" id="PTHR11575:SF42">
    <property type="entry name" value="SULFUR OXIDATION PROTEIN SOXB"/>
    <property type="match status" value="1"/>
</dbReference>
<dbReference type="Gene3D" id="6.10.140.570">
    <property type="match status" value="1"/>
</dbReference>
<comment type="similarity">
    <text evidence="1">Belongs to the 5'-nucleotidase family.</text>
</comment>
<dbReference type="STRING" id="675511.GCA_000341735_03881"/>
<dbReference type="SUPFAM" id="SSF56300">
    <property type="entry name" value="Metallo-dependent phosphatases"/>
    <property type="match status" value="1"/>
</dbReference>
<protein>
    <submittedName>
        <fullName evidence="3">Thiosulfohydrolase SoxB</fullName>
    </submittedName>
</protein>
<dbReference type="GO" id="GO:0030288">
    <property type="term" value="C:outer membrane-bounded periplasmic space"/>
    <property type="evidence" value="ECO:0007669"/>
    <property type="project" value="TreeGrafter"/>
</dbReference>
<dbReference type="NCBIfam" id="TIGR04486">
    <property type="entry name" value="thiosulf_SoxB"/>
    <property type="match status" value="1"/>
</dbReference>
<dbReference type="GO" id="GO:0016787">
    <property type="term" value="F:hydrolase activity"/>
    <property type="evidence" value="ECO:0007669"/>
    <property type="project" value="UniProtKB-KW"/>
</dbReference>